<dbReference type="OrthoDB" id="6402501at2"/>
<organism evidence="2 3">
    <name type="scientific">Sulfuricaulis limicola</name>
    <dbReference type="NCBI Taxonomy" id="1620215"/>
    <lineage>
        <taxon>Bacteria</taxon>
        <taxon>Pseudomonadati</taxon>
        <taxon>Pseudomonadota</taxon>
        <taxon>Gammaproteobacteria</taxon>
        <taxon>Acidiferrobacterales</taxon>
        <taxon>Acidiferrobacteraceae</taxon>
        <taxon>Sulfuricaulis</taxon>
    </lineage>
</organism>
<evidence type="ECO:0000313" key="3">
    <source>
        <dbReference type="Proteomes" id="UP000243180"/>
    </source>
</evidence>
<keyword evidence="1" id="KW-0812">Transmembrane</keyword>
<evidence type="ECO:0000313" key="2">
    <source>
        <dbReference type="EMBL" id="BAV34785.1"/>
    </source>
</evidence>
<proteinExistence type="predicted"/>
<reference evidence="2 3" key="1">
    <citation type="submission" date="2015-05" db="EMBL/GenBank/DDBJ databases">
        <title>Complete genome sequence of a sulfur-oxidizing gammaproteobacterium strain HA5.</title>
        <authorList>
            <person name="Miura A."/>
            <person name="Kojima H."/>
            <person name="Fukui M."/>
        </authorList>
    </citation>
    <scope>NUCLEOTIDE SEQUENCE [LARGE SCALE GENOMIC DNA]</scope>
    <source>
        <strain evidence="2 3">HA5</strain>
    </source>
</reference>
<accession>A0A1B4XJ03</accession>
<dbReference type="InterPro" id="IPR008621">
    <property type="entry name" value="Cbb3-typ_cyt_oxidase_comp"/>
</dbReference>
<dbReference type="AlphaFoldDB" id="A0A1B4XJ03"/>
<keyword evidence="3" id="KW-1185">Reference proteome</keyword>
<gene>
    <name evidence="2" type="ORF">SCL_2508</name>
</gene>
<dbReference type="Proteomes" id="UP000243180">
    <property type="component" value="Chromosome"/>
</dbReference>
<dbReference type="RefSeq" id="WP_096361491.1">
    <property type="nucleotide sequence ID" value="NZ_AP014879.1"/>
</dbReference>
<sequence length="59" mass="6781">MNAVIFHSFWTVALLILFIGIVIWAFSSRRKRGFDEAARLPLEEEEFVPARPSGEKHHG</sequence>
<dbReference type="InParanoid" id="A0A1B4XJ03"/>
<feature type="transmembrane region" description="Helical" evidence="1">
    <location>
        <begin position="6"/>
        <end position="26"/>
    </location>
</feature>
<protein>
    <submittedName>
        <fullName evidence="2">Cytochrome C oxidase</fullName>
    </submittedName>
</protein>
<keyword evidence="1" id="KW-0472">Membrane</keyword>
<dbReference type="CDD" id="cd01324">
    <property type="entry name" value="cbb3_Oxidase_CcoQ"/>
    <property type="match status" value="1"/>
</dbReference>
<name>A0A1B4XJ03_9GAMM</name>
<dbReference type="KEGG" id="slim:SCL_2508"/>
<evidence type="ECO:0000256" key="1">
    <source>
        <dbReference type="SAM" id="Phobius"/>
    </source>
</evidence>
<keyword evidence="1" id="KW-1133">Transmembrane helix</keyword>
<dbReference type="EMBL" id="AP014879">
    <property type="protein sequence ID" value="BAV34785.1"/>
    <property type="molecule type" value="Genomic_DNA"/>
</dbReference>
<dbReference type="Pfam" id="PF05545">
    <property type="entry name" value="FixQ"/>
    <property type="match status" value="1"/>
</dbReference>